<dbReference type="RefSeq" id="WP_285884719.1">
    <property type="nucleotide sequence ID" value="NZ_JARFYN010000106.1"/>
</dbReference>
<evidence type="ECO:0008006" key="3">
    <source>
        <dbReference type="Google" id="ProtNLM"/>
    </source>
</evidence>
<dbReference type="Proteomes" id="UP001172630">
    <property type="component" value="Unassembled WGS sequence"/>
</dbReference>
<accession>A0ABT7KQ91</accession>
<evidence type="ECO:0000313" key="2">
    <source>
        <dbReference type="Proteomes" id="UP001172630"/>
    </source>
</evidence>
<name>A0ABT7KQ91_9HYPH</name>
<evidence type="ECO:0000313" key="1">
    <source>
        <dbReference type="EMBL" id="MDL2410752.1"/>
    </source>
</evidence>
<comment type="caution">
    <text evidence="1">The sequence shown here is derived from an EMBL/GenBank/DDBJ whole genome shotgun (WGS) entry which is preliminary data.</text>
</comment>
<sequence length="238" mass="26035">MAMIAAVPALKSELAVGGKTGRETIVQLQYPRALVTIPERRVRRDAPTPMEIKQTHDALALTPNGPRPIDIAQSFIDRYYERKPSVISQRPPPAALNPLIAEFLAVTALHPLNDPIPWCAAFINFCIRRNGGVGSSSAWSQSFLPPAFDAVESPQEGDLAVFTCISLSTGKDLGLGHVRRFEDEQQVVVVGGNQATRDQSSIISERVLPIGNKPVRRHTNTGKVISTMMHLNKFVRPA</sequence>
<reference evidence="1" key="1">
    <citation type="submission" date="2023-06" db="EMBL/GenBank/DDBJ databases">
        <title>Phylogenetic Diversity of Rhizobium strains.</title>
        <authorList>
            <person name="Moura F.T."/>
            <person name="Helene L.C.F."/>
            <person name="Hungria M."/>
        </authorList>
    </citation>
    <scope>NUCLEOTIDE SEQUENCE</scope>
    <source>
        <strain evidence="1">CCGE524</strain>
    </source>
</reference>
<dbReference type="EMBL" id="JARFYN010000106">
    <property type="protein sequence ID" value="MDL2410752.1"/>
    <property type="molecule type" value="Genomic_DNA"/>
</dbReference>
<protein>
    <recommendedName>
        <fullName evidence="3">Peptidase C51 domain-containing protein</fullName>
    </recommendedName>
</protein>
<organism evidence="1 2">
    <name type="scientific">Rhizobium calliandrae</name>
    <dbReference type="NCBI Taxonomy" id="1312182"/>
    <lineage>
        <taxon>Bacteria</taxon>
        <taxon>Pseudomonadati</taxon>
        <taxon>Pseudomonadota</taxon>
        <taxon>Alphaproteobacteria</taxon>
        <taxon>Hyphomicrobiales</taxon>
        <taxon>Rhizobiaceae</taxon>
        <taxon>Rhizobium/Agrobacterium group</taxon>
        <taxon>Rhizobium</taxon>
    </lineage>
</organism>
<gene>
    <name evidence="1" type="ORF">PY650_35435</name>
</gene>
<proteinExistence type="predicted"/>
<keyword evidence="2" id="KW-1185">Reference proteome</keyword>